<accession>A0A6B8W9T6</accession>
<protein>
    <submittedName>
        <fullName evidence="1">Uncharacterized protein</fullName>
    </submittedName>
</protein>
<dbReference type="EMBL" id="CP046456">
    <property type="protein sequence ID" value="QGU08727.1"/>
    <property type="molecule type" value="Genomic_DNA"/>
</dbReference>
<organism evidence="1 2">
    <name type="scientific">Corynebacterium occultum</name>
    <dbReference type="NCBI Taxonomy" id="2675219"/>
    <lineage>
        <taxon>Bacteria</taxon>
        <taxon>Bacillati</taxon>
        <taxon>Actinomycetota</taxon>
        <taxon>Actinomycetes</taxon>
        <taxon>Mycobacteriales</taxon>
        <taxon>Corynebacteriaceae</taxon>
        <taxon>Corynebacterium</taxon>
    </lineage>
</organism>
<reference evidence="1 2" key="1">
    <citation type="submission" date="2019-11" db="EMBL/GenBank/DDBJ databases">
        <title>Complete genome sequence of Corynebacterium kalinowskii 1959, a novel Corynebacterium species isolated from soil of a small paddock in Vilsendorf, Germany.</title>
        <authorList>
            <person name="Schaffert L."/>
            <person name="Ruwe M."/>
            <person name="Milse J."/>
            <person name="Hanuschka K."/>
            <person name="Ortseifen V."/>
            <person name="Droste J."/>
            <person name="Brandt D."/>
            <person name="Schlueter L."/>
            <person name="Kutter Y."/>
            <person name="Vinke S."/>
            <person name="Viehoefer P."/>
            <person name="Jacob L."/>
            <person name="Luebke N.-C."/>
            <person name="Schulte-Berndt E."/>
            <person name="Hain C."/>
            <person name="Linder M."/>
            <person name="Schmidt P."/>
            <person name="Wollenschlaeger L."/>
            <person name="Luttermann T."/>
            <person name="Thieme E."/>
            <person name="Hassa J."/>
            <person name="Haak M."/>
            <person name="Wittchen M."/>
            <person name="Mentz A."/>
            <person name="Persicke M."/>
            <person name="Busche T."/>
            <person name="Ruckert C."/>
        </authorList>
    </citation>
    <scope>NUCLEOTIDE SEQUENCE [LARGE SCALE GENOMIC DNA]</scope>
    <source>
        <strain evidence="1 2">2039</strain>
        <plasmid evidence="2">pcoccu</plasmid>
    </source>
</reference>
<name>A0A6B8W9T6_9CORY</name>
<evidence type="ECO:0000313" key="1">
    <source>
        <dbReference type="EMBL" id="QGU08727.1"/>
    </source>
</evidence>
<dbReference type="Proteomes" id="UP000424462">
    <property type="component" value="Plasmid pCOCCU"/>
</dbReference>
<sequence>MYDTDTDPFDSPEGQALLRRVAALAQQHFPHSWKETSYITQAAGFILANGWTTLEQALTVCPEGTRRILTENSIIC</sequence>
<dbReference type="RefSeq" id="WP_156232972.1">
    <property type="nucleotide sequence ID" value="NZ_CP046456.1"/>
</dbReference>
<dbReference type="KEGG" id="cok:COCCU_14185"/>
<evidence type="ECO:0000313" key="2">
    <source>
        <dbReference type="Proteomes" id="UP000424462"/>
    </source>
</evidence>
<geneLocation type="plasmid" evidence="2">
    <name>pcoccu</name>
</geneLocation>
<keyword evidence="2" id="KW-1185">Reference proteome</keyword>
<keyword evidence="1" id="KW-0614">Plasmid</keyword>
<gene>
    <name evidence="1" type="ORF">COCCU_14185</name>
</gene>
<dbReference type="AlphaFoldDB" id="A0A6B8W9T6"/>
<proteinExistence type="predicted"/>